<sequence length="96" mass="11158">MDTTINAVGFELDKDQSDLICKKLERIKYADDLIVDLLFRVKENKKYIFDATVNFRWGVSAHVSADDYEFAAGLNKLMDILDQKVKKEKDKIQQKN</sequence>
<dbReference type="InterPro" id="IPR003489">
    <property type="entry name" value="RHF/RaiA"/>
</dbReference>
<dbReference type="InterPro" id="IPR036567">
    <property type="entry name" value="RHF-like"/>
</dbReference>
<evidence type="ECO:0000313" key="1">
    <source>
        <dbReference type="EMBL" id="ERJ94324.1"/>
    </source>
</evidence>
<comment type="caution">
    <text evidence="1">The sequence shown here is derived from an EMBL/GenBank/DDBJ whole genome shotgun (WGS) entry which is preliminary data.</text>
</comment>
<dbReference type="Gene3D" id="3.30.160.100">
    <property type="entry name" value="Ribosome hibernation promotion factor-like"/>
    <property type="match status" value="1"/>
</dbReference>
<gene>
    <name evidence="1" type="ORF">HMPREF9193_00296</name>
</gene>
<proteinExistence type="predicted"/>
<keyword evidence="2" id="KW-1185">Reference proteome</keyword>
<organism evidence="1 2">
    <name type="scientific">Treponema lecithinolyticum ATCC 700332</name>
    <dbReference type="NCBI Taxonomy" id="1321815"/>
    <lineage>
        <taxon>Bacteria</taxon>
        <taxon>Pseudomonadati</taxon>
        <taxon>Spirochaetota</taxon>
        <taxon>Spirochaetia</taxon>
        <taxon>Spirochaetales</taxon>
        <taxon>Treponemataceae</taxon>
        <taxon>Treponema</taxon>
    </lineage>
</organism>
<dbReference type="RefSeq" id="WP_021686697.1">
    <property type="nucleotide sequence ID" value="NZ_KI260561.1"/>
</dbReference>
<name>A0ABN0P227_TRELE</name>
<evidence type="ECO:0000313" key="2">
    <source>
        <dbReference type="Proteomes" id="UP000016649"/>
    </source>
</evidence>
<dbReference type="EMBL" id="AWVH01000005">
    <property type="protein sequence ID" value="ERJ94324.1"/>
    <property type="molecule type" value="Genomic_DNA"/>
</dbReference>
<protein>
    <submittedName>
        <fullName evidence="1">Ribosomal subunit interface protein</fullName>
    </submittedName>
</protein>
<accession>A0ABN0P227</accession>
<dbReference type="Proteomes" id="UP000016649">
    <property type="component" value="Unassembled WGS sequence"/>
</dbReference>
<dbReference type="Pfam" id="PF02482">
    <property type="entry name" value="Ribosomal_S30AE"/>
    <property type="match status" value="1"/>
</dbReference>
<dbReference type="SUPFAM" id="SSF69754">
    <property type="entry name" value="Ribosome binding protein Y (YfiA homologue)"/>
    <property type="match status" value="1"/>
</dbReference>
<reference evidence="1 2" key="1">
    <citation type="submission" date="2013-08" db="EMBL/GenBank/DDBJ databases">
        <authorList>
            <person name="Weinstock G."/>
            <person name="Sodergren E."/>
            <person name="Wylie T."/>
            <person name="Fulton L."/>
            <person name="Fulton R."/>
            <person name="Fronick C."/>
            <person name="O'Laughlin M."/>
            <person name="Godfrey J."/>
            <person name="Miner T."/>
            <person name="Herter B."/>
            <person name="Appelbaum E."/>
            <person name="Cordes M."/>
            <person name="Lek S."/>
            <person name="Wollam A."/>
            <person name="Pepin K.H."/>
            <person name="Palsikar V.B."/>
            <person name="Mitreva M."/>
            <person name="Wilson R.K."/>
        </authorList>
    </citation>
    <scope>NUCLEOTIDE SEQUENCE [LARGE SCALE GENOMIC DNA]</scope>
    <source>
        <strain evidence="1 2">ATCC 700332</strain>
    </source>
</reference>